<gene>
    <name evidence="2" type="ORF">HK100_001860</name>
</gene>
<organism evidence="2 3">
    <name type="scientific">Physocladia obscura</name>
    <dbReference type="NCBI Taxonomy" id="109957"/>
    <lineage>
        <taxon>Eukaryota</taxon>
        <taxon>Fungi</taxon>
        <taxon>Fungi incertae sedis</taxon>
        <taxon>Chytridiomycota</taxon>
        <taxon>Chytridiomycota incertae sedis</taxon>
        <taxon>Chytridiomycetes</taxon>
        <taxon>Chytridiales</taxon>
        <taxon>Chytriomycetaceae</taxon>
        <taxon>Physocladia</taxon>
    </lineage>
</organism>
<comment type="caution">
    <text evidence="2">The sequence shown here is derived from an EMBL/GenBank/DDBJ whole genome shotgun (WGS) entry which is preliminary data.</text>
</comment>
<dbReference type="EMBL" id="JADGJH010001411">
    <property type="protein sequence ID" value="KAJ3113901.1"/>
    <property type="molecule type" value="Genomic_DNA"/>
</dbReference>
<feature type="domain" description="UBA" evidence="1">
    <location>
        <begin position="3"/>
        <end position="43"/>
    </location>
</feature>
<accession>A0AAD5SYA3</accession>
<dbReference type="AlphaFoldDB" id="A0AAD5SYA3"/>
<dbReference type="SUPFAM" id="SSF53300">
    <property type="entry name" value="vWA-like"/>
    <property type="match status" value="1"/>
</dbReference>
<keyword evidence="3" id="KW-1185">Reference proteome</keyword>
<dbReference type="Gene3D" id="1.10.8.10">
    <property type="entry name" value="DNA helicase RuvA subunit, C-terminal domain"/>
    <property type="match status" value="1"/>
</dbReference>
<sequence length="562" mass="63661">MAETRTQAEQQLVEMGFELSLAQFALNESNNDVADAVTFIMNSSPKANSKTIAEELELPGYSLLSEPEKNYEKSGISKKELGFAKTGAVSGSGISASATSHFVVPIAPLPEQNLEKHKSKIGKWIGSIGDHSKKINDEELRRWGPIGSQTHNIVMQYWSTTRMANHWINLRQSNQTAYLRYLHDGYCEPIPTAWVYNRKLAMLYPEYYVQSTGFESPGEERLYYVLNHLQPYDSRERHVQIRPLNLSQNPYAAVARGNKRMTLARPIDPELQRLYASPHDVFLSGNVRSHEYSRQVPHKTYEARQQALHALADGIVHGTDHLETMLLVDVSGSMMWDPRTGVRGPDGIFRIHDQLSNIQLVKNLVHRVLNHMVPRAQREHPGVDGIPTVTFATTAAFVGNLTPALFESDWNRKVVHARNFGGSTQVMQGWQTVKATYFEAMHKLGHGYRHPDFGWQATPGMPKLSLLVFLDGEANDMDEFELELMGETWAYVTIALVGYENCPHHHSHAIELERVCKFNPHVEFHDVQGRVLERLLVEDLLKSVYPVDPPDYTEILSPAYEV</sequence>
<dbReference type="Proteomes" id="UP001211907">
    <property type="component" value="Unassembled WGS sequence"/>
</dbReference>
<name>A0AAD5SYA3_9FUNG</name>
<dbReference type="PROSITE" id="PS50030">
    <property type="entry name" value="UBA"/>
    <property type="match status" value="1"/>
</dbReference>
<evidence type="ECO:0000259" key="1">
    <source>
        <dbReference type="PROSITE" id="PS50030"/>
    </source>
</evidence>
<evidence type="ECO:0000313" key="2">
    <source>
        <dbReference type="EMBL" id="KAJ3113901.1"/>
    </source>
</evidence>
<dbReference type="InterPro" id="IPR036465">
    <property type="entry name" value="vWFA_dom_sf"/>
</dbReference>
<dbReference type="Gene3D" id="3.40.50.410">
    <property type="entry name" value="von Willebrand factor, type A domain"/>
    <property type="match status" value="1"/>
</dbReference>
<dbReference type="InterPro" id="IPR015940">
    <property type="entry name" value="UBA"/>
</dbReference>
<evidence type="ECO:0000313" key="3">
    <source>
        <dbReference type="Proteomes" id="UP001211907"/>
    </source>
</evidence>
<protein>
    <recommendedName>
        <fullName evidence="1">UBA domain-containing protein</fullName>
    </recommendedName>
</protein>
<reference evidence="2" key="1">
    <citation type="submission" date="2020-05" db="EMBL/GenBank/DDBJ databases">
        <title>Phylogenomic resolution of chytrid fungi.</title>
        <authorList>
            <person name="Stajich J.E."/>
            <person name="Amses K."/>
            <person name="Simmons R."/>
            <person name="Seto K."/>
            <person name="Myers J."/>
            <person name="Bonds A."/>
            <person name="Quandt C.A."/>
            <person name="Barry K."/>
            <person name="Liu P."/>
            <person name="Grigoriev I."/>
            <person name="Longcore J.E."/>
            <person name="James T.Y."/>
        </authorList>
    </citation>
    <scope>NUCLEOTIDE SEQUENCE</scope>
    <source>
        <strain evidence="2">JEL0513</strain>
    </source>
</reference>
<dbReference type="SUPFAM" id="SSF46934">
    <property type="entry name" value="UBA-like"/>
    <property type="match status" value="1"/>
</dbReference>
<proteinExistence type="predicted"/>
<dbReference type="InterPro" id="IPR009060">
    <property type="entry name" value="UBA-like_sf"/>
</dbReference>